<dbReference type="PANTHER" id="PTHR45790">
    <property type="entry name" value="SIROHEME SYNTHASE-RELATED"/>
    <property type="match status" value="1"/>
</dbReference>
<dbReference type="Pfam" id="PF00590">
    <property type="entry name" value="TP_methylase"/>
    <property type="match status" value="1"/>
</dbReference>
<reference evidence="17" key="1">
    <citation type="submission" date="2021-12" db="EMBL/GenBank/DDBJ databases">
        <title>taxonomy of Moraxella sp. ZY201224.</title>
        <authorList>
            <person name="Li F."/>
        </authorList>
    </citation>
    <scope>NUCLEOTIDE SEQUENCE</scope>
    <source>
        <strain evidence="17">ZY201224</strain>
    </source>
</reference>
<dbReference type="InterPro" id="IPR006367">
    <property type="entry name" value="Sirohaem_synthase_N"/>
</dbReference>
<keyword evidence="8" id="KW-0520">NAD</keyword>
<dbReference type="Pfam" id="PF10414">
    <property type="entry name" value="CysG_dimeriser"/>
    <property type="match status" value="1"/>
</dbReference>
<dbReference type="SUPFAM" id="SSF51735">
    <property type="entry name" value="NAD(P)-binding Rossmann-fold domains"/>
    <property type="match status" value="1"/>
</dbReference>
<feature type="domain" description="Tetrapyrrole methylase" evidence="14">
    <location>
        <begin position="222"/>
        <end position="430"/>
    </location>
</feature>
<keyword evidence="10" id="KW-0627">Porphyrin biosynthesis</keyword>
<evidence type="ECO:0000256" key="8">
    <source>
        <dbReference type="ARBA" id="ARBA00023027"/>
    </source>
</evidence>
<evidence type="ECO:0000259" key="15">
    <source>
        <dbReference type="Pfam" id="PF10414"/>
    </source>
</evidence>
<keyword evidence="11" id="KW-0511">Multifunctional enzyme</keyword>
<evidence type="ECO:0000256" key="9">
    <source>
        <dbReference type="ARBA" id="ARBA00023239"/>
    </source>
</evidence>
<evidence type="ECO:0000256" key="6">
    <source>
        <dbReference type="ARBA" id="ARBA00022691"/>
    </source>
</evidence>
<dbReference type="Gene3D" id="3.30.160.110">
    <property type="entry name" value="Siroheme synthase, domain 2"/>
    <property type="match status" value="1"/>
</dbReference>
<keyword evidence="3" id="KW-0169">Cobalamin biosynthesis</keyword>
<dbReference type="Gene3D" id="3.40.1010.10">
    <property type="entry name" value="Cobalt-precorrin-4 Transmethylase, Domain 1"/>
    <property type="match status" value="1"/>
</dbReference>
<dbReference type="Gene3D" id="1.10.8.210">
    <property type="entry name" value="Sirohaem synthase, dimerisation domain"/>
    <property type="match status" value="1"/>
</dbReference>
<evidence type="ECO:0000256" key="3">
    <source>
        <dbReference type="ARBA" id="ARBA00022573"/>
    </source>
</evidence>
<dbReference type="Proteomes" id="UP001063782">
    <property type="component" value="Chromosome"/>
</dbReference>
<dbReference type="EC" id="4.99.1.4" evidence="17"/>
<evidence type="ECO:0000256" key="5">
    <source>
        <dbReference type="ARBA" id="ARBA00022679"/>
    </source>
</evidence>
<dbReference type="InterPro" id="IPR050161">
    <property type="entry name" value="Siro_Cobalamin_biosynth"/>
</dbReference>
<comment type="pathway">
    <text evidence="1">Cofactor biosynthesis; adenosylcobalamin biosynthesis.</text>
</comment>
<dbReference type="EMBL" id="CP089977">
    <property type="protein sequence ID" value="UXZ04685.1"/>
    <property type="molecule type" value="Genomic_DNA"/>
</dbReference>
<keyword evidence="6" id="KW-0949">S-adenosyl-L-methionine</keyword>
<dbReference type="InterPro" id="IPR000878">
    <property type="entry name" value="4pyrrol_Mease"/>
</dbReference>
<dbReference type="NCBIfam" id="NF004790">
    <property type="entry name" value="PRK06136.1"/>
    <property type="match status" value="1"/>
</dbReference>
<feature type="domain" description="Sirohaem synthase dimerisation" evidence="15">
    <location>
        <begin position="151"/>
        <end position="184"/>
    </location>
</feature>
<name>A0ABY6F460_9GAMM</name>
<protein>
    <submittedName>
        <fullName evidence="17">Siroheme synthase CysG</fullName>
        <ecNumber evidence="17">1.3.1.76</ecNumber>
        <ecNumber evidence="17">2.1.1.107</ecNumber>
        <ecNumber evidence="17">4.99.1.4</ecNumber>
    </submittedName>
</protein>
<dbReference type="PANTHER" id="PTHR45790:SF3">
    <property type="entry name" value="S-ADENOSYL-L-METHIONINE-DEPENDENT UROPORPHYRINOGEN III METHYLTRANSFERASE, CHLOROPLASTIC"/>
    <property type="match status" value="1"/>
</dbReference>
<dbReference type="Pfam" id="PF14824">
    <property type="entry name" value="Sirohm_synth_M"/>
    <property type="match status" value="1"/>
</dbReference>
<dbReference type="InterPro" id="IPR028281">
    <property type="entry name" value="Sirohaem_synthase_central"/>
</dbReference>
<dbReference type="InterPro" id="IPR012409">
    <property type="entry name" value="Sirohaem_synth"/>
</dbReference>
<evidence type="ECO:0000313" key="18">
    <source>
        <dbReference type="Proteomes" id="UP001063782"/>
    </source>
</evidence>
<evidence type="ECO:0000256" key="4">
    <source>
        <dbReference type="ARBA" id="ARBA00022603"/>
    </source>
</evidence>
<dbReference type="SUPFAM" id="SSF53790">
    <property type="entry name" value="Tetrapyrrole methylase"/>
    <property type="match status" value="1"/>
</dbReference>
<keyword evidence="4 17" id="KW-0489">Methyltransferase</keyword>
<dbReference type="InterPro" id="IPR014777">
    <property type="entry name" value="4pyrrole_Mease_sub1"/>
</dbReference>
<keyword evidence="9 17" id="KW-0456">Lyase</keyword>
<sequence length="460" mass="50136">MNTLPLFFNLKNRCVLIIGGGEVAIRKATLMKSAGANITVIAKTIDDELTHLLKDDNHQLIIKSYDKADLNSEFAFCIVATDDNELNRQIYQDCKILNIPVNVVDTPELCDFIFPAIVDRDPITIGISSNGNSPVLARLLRAKIESILPPHIGKLAQVAGQFRQTIKERLPNVNARRKFWEKIFGENLNGVGVFANSQNINLDELQKALSNFEKTNHNQGEVYIVGAGAGSPDLLTFKALRLMQQADVVLYDALVSDEILELCRRDSDKIFVGKKRSCHAKSQDEINQMLVDLAKSGKRVLRLKGGDPFIFGRGGEEMIACQRAGVPYQIVSGITASLAGASGAGIPLTHRGVATSVRFLTGCYQTGDNFDGLKSTYQADETLVFYMGLHALENIVASLMTDLPSDTPVAIVSNASLPTQRVLVGNLGNIVQKQKIANLSAPAIIIVGRVVGLYQNESSD</sequence>
<keyword evidence="7 17" id="KW-0560">Oxidoreductase</keyword>
<feature type="domain" description="Siroheme synthase central" evidence="16">
    <location>
        <begin position="120"/>
        <end position="146"/>
    </location>
</feature>
<proteinExistence type="predicted"/>
<evidence type="ECO:0000259" key="14">
    <source>
        <dbReference type="Pfam" id="PF00590"/>
    </source>
</evidence>
<dbReference type="Gene3D" id="3.40.50.720">
    <property type="entry name" value="NAD(P)-binding Rossmann-like Domain"/>
    <property type="match status" value="1"/>
</dbReference>
<dbReference type="RefSeq" id="WP_263076176.1">
    <property type="nucleotide sequence ID" value="NZ_CP089977.1"/>
</dbReference>
<comment type="catalytic activity">
    <reaction evidence="13">
        <text>precorrin-2 + NAD(+) = sirohydrochlorin + NADH + 2 H(+)</text>
        <dbReference type="Rhea" id="RHEA:15613"/>
        <dbReference type="ChEBI" id="CHEBI:15378"/>
        <dbReference type="ChEBI" id="CHEBI:57540"/>
        <dbReference type="ChEBI" id="CHEBI:57945"/>
        <dbReference type="ChEBI" id="CHEBI:58351"/>
        <dbReference type="ChEBI" id="CHEBI:58827"/>
        <dbReference type="EC" id="1.3.1.76"/>
    </reaction>
</comment>
<evidence type="ECO:0000256" key="13">
    <source>
        <dbReference type="ARBA" id="ARBA00047561"/>
    </source>
</evidence>
<gene>
    <name evidence="17" type="primary">cysG</name>
    <name evidence="17" type="ORF">LU297_08980</name>
</gene>
<dbReference type="GO" id="GO:0043115">
    <property type="term" value="F:precorrin-2 dehydrogenase activity"/>
    <property type="evidence" value="ECO:0007669"/>
    <property type="project" value="UniProtKB-EC"/>
</dbReference>
<organism evidence="17 18">
    <name type="scientific">Moraxella nasicaprae</name>
    <dbReference type="NCBI Taxonomy" id="2904122"/>
    <lineage>
        <taxon>Bacteria</taxon>
        <taxon>Pseudomonadati</taxon>
        <taxon>Pseudomonadota</taxon>
        <taxon>Gammaproteobacteria</taxon>
        <taxon>Moraxellales</taxon>
        <taxon>Moraxellaceae</taxon>
        <taxon>Moraxella</taxon>
    </lineage>
</organism>
<dbReference type="GO" id="GO:0004851">
    <property type="term" value="F:uroporphyrin-III C-methyltransferase activity"/>
    <property type="evidence" value="ECO:0007669"/>
    <property type="project" value="UniProtKB-EC"/>
</dbReference>
<dbReference type="EC" id="1.3.1.76" evidence="17"/>
<comment type="pathway">
    <text evidence="12">Porphyrin-containing compound metabolism; siroheme biosynthesis; precorrin-2 from uroporphyrinogen III: step 1/1.</text>
</comment>
<evidence type="ECO:0000256" key="7">
    <source>
        <dbReference type="ARBA" id="ARBA00023002"/>
    </source>
</evidence>
<evidence type="ECO:0000256" key="11">
    <source>
        <dbReference type="ARBA" id="ARBA00023268"/>
    </source>
</evidence>
<dbReference type="EC" id="2.1.1.107" evidence="17"/>
<dbReference type="InterPro" id="IPR035996">
    <property type="entry name" value="4pyrrol_Methylase_sf"/>
</dbReference>
<evidence type="ECO:0000256" key="12">
    <source>
        <dbReference type="ARBA" id="ARBA00025705"/>
    </source>
</evidence>
<dbReference type="NCBIfam" id="TIGR01470">
    <property type="entry name" value="cysG_Nterm"/>
    <property type="match status" value="1"/>
</dbReference>
<comment type="pathway">
    <text evidence="2">Porphyrin-containing compound metabolism; siroheme biosynthesis; sirohydrochlorin from precorrin-2: step 1/1.</text>
</comment>
<dbReference type="SUPFAM" id="SSF75615">
    <property type="entry name" value="Siroheme synthase middle domains-like"/>
    <property type="match status" value="1"/>
</dbReference>
<evidence type="ECO:0000256" key="10">
    <source>
        <dbReference type="ARBA" id="ARBA00023244"/>
    </source>
</evidence>
<dbReference type="GO" id="GO:0051266">
    <property type="term" value="F:sirohydrochlorin ferrochelatase activity"/>
    <property type="evidence" value="ECO:0007669"/>
    <property type="project" value="UniProtKB-EC"/>
</dbReference>
<evidence type="ECO:0000313" key="17">
    <source>
        <dbReference type="EMBL" id="UXZ04685.1"/>
    </source>
</evidence>
<dbReference type="Gene3D" id="3.30.950.10">
    <property type="entry name" value="Methyltransferase, Cobalt-precorrin-4 Transmethylase, Domain 2"/>
    <property type="match status" value="1"/>
</dbReference>
<evidence type="ECO:0000256" key="1">
    <source>
        <dbReference type="ARBA" id="ARBA00004953"/>
    </source>
</evidence>
<keyword evidence="5 17" id="KW-0808">Transferase</keyword>
<evidence type="ECO:0000259" key="16">
    <source>
        <dbReference type="Pfam" id="PF14824"/>
    </source>
</evidence>
<dbReference type="NCBIfam" id="TIGR01469">
    <property type="entry name" value="cobA_cysG_Cterm"/>
    <property type="match status" value="1"/>
</dbReference>
<dbReference type="InterPro" id="IPR037115">
    <property type="entry name" value="Sirohaem_synt_dimer_dom_sf"/>
</dbReference>
<dbReference type="Pfam" id="PF13241">
    <property type="entry name" value="NAD_binding_7"/>
    <property type="match status" value="1"/>
</dbReference>
<dbReference type="NCBIfam" id="NF007922">
    <property type="entry name" value="PRK10637.1"/>
    <property type="match status" value="1"/>
</dbReference>
<dbReference type="InterPro" id="IPR006366">
    <property type="entry name" value="CobA/CysG_C"/>
</dbReference>
<accession>A0ABY6F460</accession>
<keyword evidence="18" id="KW-1185">Reference proteome</keyword>
<dbReference type="PIRSF" id="PIRSF036426">
    <property type="entry name" value="Sirohaem_synth"/>
    <property type="match status" value="1"/>
</dbReference>
<evidence type="ECO:0000256" key="2">
    <source>
        <dbReference type="ARBA" id="ARBA00005010"/>
    </source>
</evidence>
<dbReference type="InterPro" id="IPR014776">
    <property type="entry name" value="4pyrrole_Mease_sub2"/>
</dbReference>
<dbReference type="InterPro" id="IPR036291">
    <property type="entry name" value="NAD(P)-bd_dom_sf"/>
</dbReference>
<dbReference type="InterPro" id="IPR019478">
    <property type="entry name" value="Sirohaem_synthase_dimer_dom"/>
</dbReference>
<dbReference type="CDD" id="cd11642">
    <property type="entry name" value="SUMT"/>
    <property type="match status" value="1"/>
</dbReference>
<dbReference type="GO" id="GO:0032259">
    <property type="term" value="P:methylation"/>
    <property type="evidence" value="ECO:0007669"/>
    <property type="project" value="UniProtKB-KW"/>
</dbReference>